<dbReference type="EMBL" id="JAVKGS010000003">
    <property type="protein sequence ID" value="MDR5692487.1"/>
    <property type="molecule type" value="Genomic_DNA"/>
</dbReference>
<feature type="transmembrane region" description="Helical" evidence="2">
    <location>
        <begin position="204"/>
        <end position="226"/>
    </location>
</feature>
<feature type="transmembrane region" description="Helical" evidence="2">
    <location>
        <begin position="264"/>
        <end position="285"/>
    </location>
</feature>
<gene>
    <name evidence="3" type="ORF">RH861_10495</name>
</gene>
<dbReference type="RefSeq" id="WP_310520944.1">
    <property type="nucleotide sequence ID" value="NZ_BAABBS010000001.1"/>
</dbReference>
<dbReference type="InterPro" id="IPR029058">
    <property type="entry name" value="AB_hydrolase_fold"/>
</dbReference>
<keyword evidence="2" id="KW-1133">Transmembrane helix</keyword>
<accession>A0ABU1FL57</accession>
<keyword evidence="4" id="KW-1185">Reference proteome</keyword>
<feature type="transmembrane region" description="Helical" evidence="2">
    <location>
        <begin position="460"/>
        <end position="480"/>
    </location>
</feature>
<dbReference type="Proteomes" id="UP001260072">
    <property type="component" value="Unassembled WGS sequence"/>
</dbReference>
<feature type="transmembrane region" description="Helical" evidence="2">
    <location>
        <begin position="570"/>
        <end position="594"/>
    </location>
</feature>
<proteinExistence type="predicted"/>
<feature type="transmembrane region" description="Helical" evidence="2">
    <location>
        <begin position="291"/>
        <end position="310"/>
    </location>
</feature>
<feature type="transmembrane region" description="Helical" evidence="2">
    <location>
        <begin position="103"/>
        <end position="132"/>
    </location>
</feature>
<reference evidence="4" key="1">
    <citation type="submission" date="2023-07" db="EMBL/GenBank/DDBJ databases">
        <title>Description of three actinobacteria isolated from air of manufacturing shop in a pharmaceutical factory.</title>
        <authorList>
            <person name="Zhang D.-F."/>
        </authorList>
    </citation>
    <scope>NUCLEOTIDE SEQUENCE [LARGE SCALE GENOMIC DNA]</scope>
    <source>
        <strain evidence="4">CCTCC AB 2011122</strain>
    </source>
</reference>
<feature type="transmembrane region" description="Helical" evidence="2">
    <location>
        <begin position="330"/>
        <end position="350"/>
    </location>
</feature>
<feature type="region of interest" description="Disordered" evidence="1">
    <location>
        <begin position="62"/>
        <end position="82"/>
    </location>
</feature>
<keyword evidence="2" id="KW-0472">Membrane</keyword>
<name>A0ABU1FL57_9MICO</name>
<comment type="caution">
    <text evidence="3">The sequence shown here is derived from an EMBL/GenBank/DDBJ whole genome shotgun (WGS) entry which is preliminary data.</text>
</comment>
<dbReference type="SUPFAM" id="SSF53474">
    <property type="entry name" value="alpha/beta-Hydrolases"/>
    <property type="match status" value="1"/>
</dbReference>
<evidence type="ECO:0000256" key="1">
    <source>
        <dbReference type="SAM" id="MobiDB-lite"/>
    </source>
</evidence>
<feature type="transmembrane region" description="Helical" evidence="2">
    <location>
        <begin position="398"/>
        <end position="421"/>
    </location>
</feature>
<organism evidence="3 4">
    <name type="scientific">Agromyces indicus</name>
    <dbReference type="NCBI Taxonomy" id="758919"/>
    <lineage>
        <taxon>Bacteria</taxon>
        <taxon>Bacillati</taxon>
        <taxon>Actinomycetota</taxon>
        <taxon>Actinomycetes</taxon>
        <taxon>Micrococcales</taxon>
        <taxon>Microbacteriaceae</taxon>
        <taxon>Agromyces</taxon>
    </lineage>
</organism>
<sequence>MSTSQSEPVLELRIHGVNNTPPHEMLDLPPGDVELAFGDDLGSFWHPTPDAVDRGRIDRVHGETSRGVVDPDEPPRGRVPHGIHRETYSWGGMVRTAPPESGLGGIVLAVLARAAWTLLLPFSIANAAIWAWQLPSPTAGRRIRLGAAVVRTACLTLTLVLALSLASVAIDLFALQCFRGGQTVCAPLGDAGATFAAWKDERRVALFSLLPVLALVAVFLVARLSILRYNVAGRILGGAGTDHGERPLLAEPRFWLTRTETDRLATLHLAAGIATVALVTSFAFASDTTGVTPFLTGASVLVVVVCAALVATTDSTPYELTRADRRIPGALLAAAAVLYAAPAVVLGFHGDIRLEPRIMGQASDRILLVVVAAALLLIVVAWALPARERERRAWRGRGAAVFLTLGLAIELLLGSLLNVLAGDWLNGPAAANRLDQPYPDCSGEDCLPGEMTIGPFSAPFLGLTLLAIAVAAVVVGAMMIRPRDVGARAPHSASATDAASARAALTELLGREIAQKRALAARLHLAEPMVGALAVAFFAATVLAVALAAYPGLLGAVLPPGTAAAVATAFARWIDASLIVWVVIGLAVTAGLVLGGRRSSRPLALVWDLACFLPRAGHPFGAPCYAERAVPEVARRVRWWLDLPPVDRDGTPEPRSVILAAHSMGAVVAVAALYALRNDPAWASYRDRIALLTFGVQLRPFFGRFFPEVLGPGVIGAVPCGRPSPWARDPWARADLGSTASTVPGGFPASAWVSLWRLTDYLGFPARSIGSVGNDRDRYTEEIDLSGYVGVVDTHRWYSRTPAYHRALDELRQRLGAASGR</sequence>
<evidence type="ECO:0000256" key="2">
    <source>
        <dbReference type="SAM" id="Phobius"/>
    </source>
</evidence>
<evidence type="ECO:0000313" key="3">
    <source>
        <dbReference type="EMBL" id="MDR5692487.1"/>
    </source>
</evidence>
<feature type="transmembrane region" description="Helical" evidence="2">
    <location>
        <begin position="366"/>
        <end position="386"/>
    </location>
</feature>
<feature type="transmembrane region" description="Helical" evidence="2">
    <location>
        <begin position="153"/>
        <end position="174"/>
    </location>
</feature>
<feature type="transmembrane region" description="Helical" evidence="2">
    <location>
        <begin position="530"/>
        <end position="550"/>
    </location>
</feature>
<evidence type="ECO:0000313" key="4">
    <source>
        <dbReference type="Proteomes" id="UP001260072"/>
    </source>
</evidence>
<evidence type="ECO:0008006" key="5">
    <source>
        <dbReference type="Google" id="ProtNLM"/>
    </source>
</evidence>
<protein>
    <recommendedName>
        <fullName evidence="5">Integral membrane protein</fullName>
    </recommendedName>
</protein>
<keyword evidence="2" id="KW-0812">Transmembrane</keyword>